<name>A0AAW1S8A2_9CHLO</name>
<accession>A0AAW1S8A2</accession>
<keyword evidence="7" id="KW-1185">Reference proteome</keyword>
<evidence type="ECO:0000256" key="4">
    <source>
        <dbReference type="ARBA" id="ARBA00022989"/>
    </source>
</evidence>
<sequence length="92" mass="10867">MPVGAPPLEPDYVEPEVISWWQKPLRWLQVKWLQYEIFTAATICDWWEKLCINVIVLLTISLLLRFVIQQGQNLQHLLEHPIGPWIYSNGEL</sequence>
<evidence type="ECO:0000313" key="7">
    <source>
        <dbReference type="Proteomes" id="UP001485043"/>
    </source>
</evidence>
<keyword evidence="4" id="KW-1133">Transmembrane helix</keyword>
<evidence type="ECO:0000256" key="3">
    <source>
        <dbReference type="ARBA" id="ARBA00022824"/>
    </source>
</evidence>
<dbReference type="Proteomes" id="UP001485043">
    <property type="component" value="Unassembled WGS sequence"/>
</dbReference>
<proteinExistence type="predicted"/>
<evidence type="ECO:0000313" key="6">
    <source>
        <dbReference type="EMBL" id="KAK9842179.1"/>
    </source>
</evidence>
<protein>
    <submittedName>
        <fullName evidence="6">Uncharacterized protein</fullName>
    </submittedName>
</protein>
<comment type="subcellular location">
    <subcellularLocation>
        <location evidence="1">Endoplasmic reticulum membrane</location>
        <topology evidence="1">Multi-pass membrane protein</topology>
    </subcellularLocation>
</comment>
<dbReference type="EMBL" id="JALJOV010001729">
    <property type="protein sequence ID" value="KAK9842179.1"/>
    <property type="molecule type" value="Genomic_DNA"/>
</dbReference>
<keyword evidence="5" id="KW-0472">Membrane</keyword>
<dbReference type="InterPro" id="IPR024512">
    <property type="entry name" value="Ser_palmitoyltrfase_ssu-like"/>
</dbReference>
<dbReference type="Pfam" id="PF11779">
    <property type="entry name" value="SPT_ssu-like"/>
    <property type="match status" value="1"/>
</dbReference>
<dbReference type="GO" id="GO:0005789">
    <property type="term" value="C:endoplasmic reticulum membrane"/>
    <property type="evidence" value="ECO:0007669"/>
    <property type="project" value="UniProtKB-SubCell"/>
</dbReference>
<evidence type="ECO:0000256" key="2">
    <source>
        <dbReference type="ARBA" id="ARBA00022692"/>
    </source>
</evidence>
<organism evidence="6 7">
    <name type="scientific">Apatococcus fuscideae</name>
    <dbReference type="NCBI Taxonomy" id="2026836"/>
    <lineage>
        <taxon>Eukaryota</taxon>
        <taxon>Viridiplantae</taxon>
        <taxon>Chlorophyta</taxon>
        <taxon>core chlorophytes</taxon>
        <taxon>Trebouxiophyceae</taxon>
        <taxon>Chlorellales</taxon>
        <taxon>Chlorellaceae</taxon>
        <taxon>Apatococcus</taxon>
    </lineage>
</organism>
<dbReference type="AlphaFoldDB" id="A0AAW1S8A2"/>
<gene>
    <name evidence="6" type="ORF">WJX84_010341</name>
</gene>
<reference evidence="6 7" key="1">
    <citation type="journal article" date="2024" name="Nat. Commun.">
        <title>Phylogenomics reveals the evolutionary origins of lichenization in chlorophyte algae.</title>
        <authorList>
            <person name="Puginier C."/>
            <person name="Libourel C."/>
            <person name="Otte J."/>
            <person name="Skaloud P."/>
            <person name="Haon M."/>
            <person name="Grisel S."/>
            <person name="Petersen M."/>
            <person name="Berrin J.G."/>
            <person name="Delaux P.M."/>
            <person name="Dal Grande F."/>
            <person name="Keller J."/>
        </authorList>
    </citation>
    <scope>NUCLEOTIDE SEQUENCE [LARGE SCALE GENOMIC DNA]</scope>
    <source>
        <strain evidence="6 7">SAG 2523</strain>
    </source>
</reference>
<comment type="caution">
    <text evidence="6">The sequence shown here is derived from an EMBL/GenBank/DDBJ whole genome shotgun (WGS) entry which is preliminary data.</text>
</comment>
<keyword evidence="2" id="KW-0812">Transmembrane</keyword>
<keyword evidence="3" id="KW-0256">Endoplasmic reticulum</keyword>
<evidence type="ECO:0000256" key="1">
    <source>
        <dbReference type="ARBA" id="ARBA00004477"/>
    </source>
</evidence>
<evidence type="ECO:0000256" key="5">
    <source>
        <dbReference type="ARBA" id="ARBA00023136"/>
    </source>
</evidence>